<dbReference type="Proteomes" id="UP000031668">
    <property type="component" value="Unassembled WGS sequence"/>
</dbReference>
<dbReference type="AlphaFoldDB" id="A0A0C2MQU6"/>
<accession>A0A0C2MQU6</accession>
<protein>
    <recommendedName>
        <fullName evidence="3">Sortilin N-terminal domain-containing protein</fullName>
    </recommendedName>
</protein>
<gene>
    <name evidence="1" type="ORF">RF11_14657</name>
</gene>
<comment type="caution">
    <text evidence="1">The sequence shown here is derived from an EMBL/GenBank/DDBJ whole genome shotgun (WGS) entry which is preliminary data.</text>
</comment>
<reference evidence="1 2" key="1">
    <citation type="journal article" date="2014" name="Genome Biol. Evol.">
        <title>The genome of the myxosporean Thelohanellus kitauei shows adaptations to nutrient acquisition within its fish host.</title>
        <authorList>
            <person name="Yang Y."/>
            <person name="Xiong J."/>
            <person name="Zhou Z."/>
            <person name="Huo F."/>
            <person name="Miao W."/>
            <person name="Ran C."/>
            <person name="Liu Y."/>
            <person name="Zhang J."/>
            <person name="Feng J."/>
            <person name="Wang M."/>
            <person name="Wang M."/>
            <person name="Wang L."/>
            <person name="Yao B."/>
        </authorList>
    </citation>
    <scope>NUCLEOTIDE SEQUENCE [LARGE SCALE GENOMIC DNA]</scope>
    <source>
        <strain evidence="1">Wuqing</strain>
    </source>
</reference>
<sequence length="128" mass="14521">MLITKQVFHLGKDLTLKTFVTYNAGKTWAYLRFKNKQNSPCKSPKINFRSIEILNEGEILVGMEDNKHLHVSLDYGMNWQILKLGTGEHQILKLITVTGSSYTLAMVGKKSDSGFHISILNFAEIFSK</sequence>
<proteinExistence type="predicted"/>
<dbReference type="OrthoDB" id="443634at2759"/>
<organism evidence="1 2">
    <name type="scientific">Thelohanellus kitauei</name>
    <name type="common">Myxosporean</name>
    <dbReference type="NCBI Taxonomy" id="669202"/>
    <lineage>
        <taxon>Eukaryota</taxon>
        <taxon>Metazoa</taxon>
        <taxon>Cnidaria</taxon>
        <taxon>Myxozoa</taxon>
        <taxon>Myxosporea</taxon>
        <taxon>Bivalvulida</taxon>
        <taxon>Platysporina</taxon>
        <taxon>Myxobolidae</taxon>
        <taxon>Thelohanellus</taxon>
    </lineage>
</organism>
<dbReference type="EMBL" id="JWZT01004474">
    <property type="protein sequence ID" value="KII64032.1"/>
    <property type="molecule type" value="Genomic_DNA"/>
</dbReference>
<evidence type="ECO:0008006" key="3">
    <source>
        <dbReference type="Google" id="ProtNLM"/>
    </source>
</evidence>
<evidence type="ECO:0000313" key="2">
    <source>
        <dbReference type="Proteomes" id="UP000031668"/>
    </source>
</evidence>
<name>A0A0C2MQU6_THEKT</name>
<evidence type="ECO:0000313" key="1">
    <source>
        <dbReference type="EMBL" id="KII64032.1"/>
    </source>
</evidence>
<keyword evidence="2" id="KW-1185">Reference proteome</keyword>
<dbReference type="SUPFAM" id="SSF110296">
    <property type="entry name" value="Oligoxyloglucan reducing end-specific cellobiohydrolase"/>
    <property type="match status" value="1"/>
</dbReference>